<dbReference type="Proteomes" id="UP001148125">
    <property type="component" value="Unassembled WGS sequence"/>
</dbReference>
<dbReference type="RefSeq" id="WP_275120922.1">
    <property type="nucleotide sequence ID" value="NZ_JAOTPO010000033.1"/>
</dbReference>
<evidence type="ECO:0000313" key="2">
    <source>
        <dbReference type="Proteomes" id="UP001148125"/>
    </source>
</evidence>
<reference evidence="1" key="1">
    <citation type="submission" date="2024-05" db="EMBL/GenBank/DDBJ databases">
        <title>Alkalihalobacillus sp. strain MEB203 novel alkaliphilic bacterium from Lonar Lake, India.</title>
        <authorList>
            <person name="Joshi A."/>
            <person name="Thite S."/>
            <person name="Mengade P."/>
        </authorList>
    </citation>
    <scope>NUCLEOTIDE SEQUENCE</scope>
    <source>
        <strain evidence="1">MEB 203</strain>
    </source>
</reference>
<comment type="caution">
    <text evidence="1">The sequence shown here is derived from an EMBL/GenBank/DDBJ whole genome shotgun (WGS) entry which is preliminary data.</text>
</comment>
<keyword evidence="2" id="KW-1185">Reference proteome</keyword>
<accession>A0ABT5VLQ4</accession>
<proteinExistence type="predicted"/>
<dbReference type="EMBL" id="JAOTPO010000033">
    <property type="protein sequence ID" value="MDE5416334.1"/>
    <property type="molecule type" value="Genomic_DNA"/>
</dbReference>
<protein>
    <submittedName>
        <fullName evidence="1">DUF6407 family protein</fullName>
    </submittedName>
</protein>
<sequence>MKKHIDQFVKETTSRMTEFNVKNNDHLKKVVREALTYYEMKSHEEVEGTEQGTIEYLYIHSMIEENLLSKVITQTINDDYDHSIEEIYQGYVIRRH</sequence>
<dbReference type="Pfam" id="PF19945">
    <property type="entry name" value="DUF6407"/>
    <property type="match status" value="1"/>
</dbReference>
<gene>
    <name evidence="1" type="ORF">N7Z68_23845</name>
</gene>
<evidence type="ECO:0000313" key="1">
    <source>
        <dbReference type="EMBL" id="MDE5416334.1"/>
    </source>
</evidence>
<organism evidence="1 2">
    <name type="scientific">Alkalihalobacterium chitinilyticum</name>
    <dbReference type="NCBI Taxonomy" id="2980103"/>
    <lineage>
        <taxon>Bacteria</taxon>
        <taxon>Bacillati</taxon>
        <taxon>Bacillota</taxon>
        <taxon>Bacilli</taxon>
        <taxon>Bacillales</taxon>
        <taxon>Bacillaceae</taxon>
        <taxon>Alkalihalobacterium</taxon>
    </lineage>
</organism>
<name>A0ABT5VLQ4_9BACI</name>
<dbReference type="InterPro" id="IPR045640">
    <property type="entry name" value="DUF6407"/>
</dbReference>